<evidence type="ECO:0000256" key="3">
    <source>
        <dbReference type="ARBA" id="ARBA00022989"/>
    </source>
</evidence>
<evidence type="ECO:0000256" key="1">
    <source>
        <dbReference type="ARBA" id="ARBA00004141"/>
    </source>
</evidence>
<dbReference type="RefSeq" id="WP_309968018.1">
    <property type="nucleotide sequence ID" value="NZ_JAVDWH010000001.1"/>
</dbReference>
<dbReference type="InterPro" id="IPR032808">
    <property type="entry name" value="DoxX"/>
</dbReference>
<evidence type="ECO:0000256" key="4">
    <source>
        <dbReference type="ARBA" id="ARBA00023136"/>
    </source>
</evidence>
<protein>
    <submittedName>
        <fullName evidence="6">Membrane protein YphA (DoxX/SURF4 family)</fullName>
    </submittedName>
</protein>
<dbReference type="Proteomes" id="UP001257739">
    <property type="component" value="Unassembled WGS sequence"/>
</dbReference>
<feature type="transmembrane region" description="Helical" evidence="5">
    <location>
        <begin position="6"/>
        <end position="24"/>
    </location>
</feature>
<feature type="transmembrane region" description="Helical" evidence="5">
    <location>
        <begin position="45"/>
        <end position="65"/>
    </location>
</feature>
<keyword evidence="4 5" id="KW-0472">Membrane</keyword>
<feature type="transmembrane region" description="Helical" evidence="5">
    <location>
        <begin position="102"/>
        <end position="119"/>
    </location>
</feature>
<dbReference type="Pfam" id="PF13564">
    <property type="entry name" value="DoxX_2"/>
    <property type="match status" value="1"/>
</dbReference>
<keyword evidence="7" id="KW-1185">Reference proteome</keyword>
<organism evidence="6 7">
    <name type="scientific">Aeromicrobium panaciterrae</name>
    <dbReference type="NCBI Taxonomy" id="363861"/>
    <lineage>
        <taxon>Bacteria</taxon>
        <taxon>Bacillati</taxon>
        <taxon>Actinomycetota</taxon>
        <taxon>Actinomycetes</taxon>
        <taxon>Propionibacteriales</taxon>
        <taxon>Nocardioidaceae</taxon>
        <taxon>Aeromicrobium</taxon>
    </lineage>
</organism>
<dbReference type="EMBL" id="JAVDWH010000001">
    <property type="protein sequence ID" value="MDR7086355.1"/>
    <property type="molecule type" value="Genomic_DNA"/>
</dbReference>
<evidence type="ECO:0000313" key="6">
    <source>
        <dbReference type="EMBL" id="MDR7086355.1"/>
    </source>
</evidence>
<accession>A0ABU1UME9</accession>
<name>A0ABU1UME9_9ACTN</name>
<comment type="subcellular location">
    <subcellularLocation>
        <location evidence="1">Membrane</location>
        <topology evidence="1">Multi-pass membrane protein</topology>
    </subcellularLocation>
</comment>
<sequence length="123" mass="13315">MNIFLWVLQGFLAAMFLTAGTLKLTQPRAKLESFMPWVKDFSTPVVRFVGVAEVLGAIGVVVPALVDKAVWLSPLAAAGLGLLMLLAAIFHIRKSEWSEVTFNVVIVVVAAVVAIFRFGPNAF</sequence>
<proteinExistence type="predicted"/>
<evidence type="ECO:0000256" key="5">
    <source>
        <dbReference type="SAM" id="Phobius"/>
    </source>
</evidence>
<evidence type="ECO:0000256" key="2">
    <source>
        <dbReference type="ARBA" id="ARBA00022692"/>
    </source>
</evidence>
<reference evidence="6 7" key="1">
    <citation type="submission" date="2023-07" db="EMBL/GenBank/DDBJ databases">
        <title>Sorghum-associated microbial communities from plants grown in Nebraska, USA.</title>
        <authorList>
            <person name="Schachtman D."/>
        </authorList>
    </citation>
    <scope>NUCLEOTIDE SEQUENCE [LARGE SCALE GENOMIC DNA]</scope>
    <source>
        <strain evidence="6 7">BE248</strain>
    </source>
</reference>
<comment type="caution">
    <text evidence="6">The sequence shown here is derived from an EMBL/GenBank/DDBJ whole genome shotgun (WGS) entry which is preliminary data.</text>
</comment>
<keyword evidence="3 5" id="KW-1133">Transmembrane helix</keyword>
<gene>
    <name evidence="6" type="ORF">J2X11_001194</name>
</gene>
<feature type="transmembrane region" description="Helical" evidence="5">
    <location>
        <begin position="71"/>
        <end position="90"/>
    </location>
</feature>
<evidence type="ECO:0000313" key="7">
    <source>
        <dbReference type="Proteomes" id="UP001257739"/>
    </source>
</evidence>
<keyword evidence="2 5" id="KW-0812">Transmembrane</keyword>